<dbReference type="PANTHER" id="PTHR30193:SF1">
    <property type="entry name" value="ABC TRANSPORTER PERMEASE PROTEIN YESP-RELATED"/>
    <property type="match status" value="1"/>
</dbReference>
<evidence type="ECO:0000256" key="4">
    <source>
        <dbReference type="ARBA" id="ARBA00022692"/>
    </source>
</evidence>
<keyword evidence="5 7" id="KW-1133">Transmembrane helix</keyword>
<evidence type="ECO:0000313" key="10">
    <source>
        <dbReference type="Proteomes" id="UP000018895"/>
    </source>
</evidence>
<dbReference type="EMBL" id="BAUU01000004">
    <property type="protein sequence ID" value="GAE29355.1"/>
    <property type="molecule type" value="Genomic_DNA"/>
</dbReference>
<dbReference type="Proteomes" id="UP000018895">
    <property type="component" value="Unassembled WGS sequence"/>
</dbReference>
<evidence type="ECO:0000313" key="9">
    <source>
        <dbReference type="EMBL" id="GAE29355.1"/>
    </source>
</evidence>
<reference evidence="9" key="1">
    <citation type="journal article" date="2014" name="Genome Announc.">
        <title>Draft Genome Sequences of Three Alkaliphilic Bacillus Strains, Bacillus wakoensis JCM 9140T, Bacillus akibai JCM 9157T, and Bacillus hemicellulosilyticus JCM 9152T.</title>
        <authorList>
            <person name="Yuki M."/>
            <person name="Oshima K."/>
            <person name="Suda W."/>
            <person name="Oshida Y."/>
            <person name="Kitamura K."/>
            <person name="Iida T."/>
            <person name="Hattori M."/>
            <person name="Ohkuma M."/>
        </authorList>
    </citation>
    <scope>NUCLEOTIDE SEQUENCE [LARGE SCALE GENOMIC DNA]</scope>
    <source>
        <strain evidence="9">JCM 9152</strain>
    </source>
</reference>
<feature type="transmembrane region" description="Helical" evidence="7">
    <location>
        <begin position="143"/>
        <end position="162"/>
    </location>
</feature>
<comment type="similarity">
    <text evidence="7">Belongs to the binding-protein-dependent transport system permease family.</text>
</comment>
<proteinExistence type="inferred from homology"/>
<organism evidence="9 10">
    <name type="scientific">Halalkalibacter hemicellulosilyticusJCM 9152</name>
    <dbReference type="NCBI Taxonomy" id="1236971"/>
    <lineage>
        <taxon>Bacteria</taxon>
        <taxon>Bacillati</taxon>
        <taxon>Bacillota</taxon>
        <taxon>Bacilli</taxon>
        <taxon>Bacillales</taxon>
        <taxon>Bacillaceae</taxon>
        <taxon>Halalkalibacter</taxon>
    </lineage>
</organism>
<dbReference type="STRING" id="1236971.JCM9152_708"/>
<dbReference type="Pfam" id="PF00528">
    <property type="entry name" value="BPD_transp_1"/>
    <property type="match status" value="1"/>
</dbReference>
<evidence type="ECO:0000256" key="6">
    <source>
        <dbReference type="ARBA" id="ARBA00023136"/>
    </source>
</evidence>
<dbReference type="PROSITE" id="PS50928">
    <property type="entry name" value="ABC_TM1"/>
    <property type="match status" value="1"/>
</dbReference>
<dbReference type="InterPro" id="IPR035906">
    <property type="entry name" value="MetI-like_sf"/>
</dbReference>
<dbReference type="PANTHER" id="PTHR30193">
    <property type="entry name" value="ABC TRANSPORTER PERMEASE PROTEIN"/>
    <property type="match status" value="1"/>
</dbReference>
<dbReference type="InterPro" id="IPR051393">
    <property type="entry name" value="ABC_transporter_permease"/>
</dbReference>
<feature type="transmembrane region" description="Helical" evidence="7">
    <location>
        <begin position="38"/>
        <end position="59"/>
    </location>
</feature>
<comment type="caution">
    <text evidence="9">The sequence shown here is derived from an EMBL/GenBank/DDBJ whole genome shotgun (WGS) entry which is preliminary data.</text>
</comment>
<keyword evidence="2 7" id="KW-0813">Transport</keyword>
<evidence type="ECO:0000256" key="1">
    <source>
        <dbReference type="ARBA" id="ARBA00004651"/>
    </source>
</evidence>
<keyword evidence="4 7" id="KW-0812">Transmembrane</keyword>
<sequence>MLAPGFQGENVGVINAVLATIGIEGPGWLSDQHWAKPAIILTQLWGVGGSMLILLPALASVPQDQLEAADIDGASPIRKFFSVVVPQISPALFFLLTMGMIGTFQMFNEPMILPGADRLWTDTLMVHLYSNAFESYRMGYASALAWVMFVVIMSFTLIQLALGKKWVHYE</sequence>
<evidence type="ECO:0000256" key="5">
    <source>
        <dbReference type="ARBA" id="ARBA00022989"/>
    </source>
</evidence>
<dbReference type="InterPro" id="IPR000515">
    <property type="entry name" value="MetI-like"/>
</dbReference>
<protein>
    <submittedName>
        <fullName evidence="9">Binding-protein-dependent transport systems inner membrane component</fullName>
    </submittedName>
</protein>
<feature type="transmembrane region" description="Helical" evidence="7">
    <location>
        <begin position="80"/>
        <end position="101"/>
    </location>
</feature>
<evidence type="ECO:0000256" key="7">
    <source>
        <dbReference type="RuleBase" id="RU363032"/>
    </source>
</evidence>
<evidence type="ECO:0000256" key="2">
    <source>
        <dbReference type="ARBA" id="ARBA00022448"/>
    </source>
</evidence>
<comment type="subcellular location">
    <subcellularLocation>
        <location evidence="1 7">Cell membrane</location>
        <topology evidence="1 7">Multi-pass membrane protein</topology>
    </subcellularLocation>
</comment>
<evidence type="ECO:0000259" key="8">
    <source>
        <dbReference type="PROSITE" id="PS50928"/>
    </source>
</evidence>
<dbReference type="SUPFAM" id="SSF161098">
    <property type="entry name" value="MetI-like"/>
    <property type="match status" value="1"/>
</dbReference>
<gene>
    <name evidence="9" type="ORF">JCM9152_708</name>
</gene>
<accession>W4QBG4</accession>
<dbReference type="CDD" id="cd06261">
    <property type="entry name" value="TM_PBP2"/>
    <property type="match status" value="1"/>
</dbReference>
<evidence type="ECO:0000256" key="3">
    <source>
        <dbReference type="ARBA" id="ARBA00022475"/>
    </source>
</evidence>
<keyword evidence="3" id="KW-1003">Cell membrane</keyword>
<dbReference type="GO" id="GO:0005886">
    <property type="term" value="C:plasma membrane"/>
    <property type="evidence" value="ECO:0007669"/>
    <property type="project" value="UniProtKB-SubCell"/>
</dbReference>
<dbReference type="GO" id="GO:0055085">
    <property type="term" value="P:transmembrane transport"/>
    <property type="evidence" value="ECO:0007669"/>
    <property type="project" value="InterPro"/>
</dbReference>
<feature type="domain" description="ABC transmembrane type-1" evidence="8">
    <location>
        <begin position="1"/>
        <end position="159"/>
    </location>
</feature>
<keyword evidence="10" id="KW-1185">Reference proteome</keyword>
<dbReference type="AlphaFoldDB" id="W4QBG4"/>
<name>W4QBG4_9BACI</name>
<dbReference type="Gene3D" id="1.10.3720.10">
    <property type="entry name" value="MetI-like"/>
    <property type="match status" value="1"/>
</dbReference>
<keyword evidence="6 7" id="KW-0472">Membrane</keyword>